<feature type="domain" description="C2H2-type" evidence="12">
    <location>
        <begin position="268"/>
        <end position="295"/>
    </location>
</feature>
<evidence type="ECO:0000256" key="6">
    <source>
        <dbReference type="ARBA" id="ARBA00022737"/>
    </source>
</evidence>
<gene>
    <name evidence="13" type="ORF">Pmani_006204</name>
</gene>
<keyword evidence="5" id="KW-0479">Metal-binding</keyword>
<evidence type="ECO:0000313" key="13">
    <source>
        <dbReference type="EMBL" id="KAK4323089.1"/>
    </source>
</evidence>
<reference evidence="13" key="1">
    <citation type="submission" date="2023-11" db="EMBL/GenBank/DDBJ databases">
        <title>Genome assemblies of two species of porcelain crab, Petrolisthes cinctipes and Petrolisthes manimaculis (Anomura: Porcellanidae).</title>
        <authorList>
            <person name="Angst P."/>
        </authorList>
    </citation>
    <scope>NUCLEOTIDE SEQUENCE</scope>
    <source>
        <strain evidence="13">PB745_02</strain>
        <tissue evidence="13">Gill</tissue>
    </source>
</reference>
<keyword evidence="6" id="KW-0677">Repeat</keyword>
<dbReference type="SMART" id="SM00355">
    <property type="entry name" value="ZnF_C2H2"/>
    <property type="match status" value="6"/>
</dbReference>
<keyword evidence="7 11" id="KW-0863">Zinc-finger</keyword>
<dbReference type="InterPro" id="IPR050589">
    <property type="entry name" value="Ikaros_C2H2-ZF"/>
</dbReference>
<dbReference type="Gene3D" id="3.30.160.60">
    <property type="entry name" value="Classic Zinc Finger"/>
    <property type="match status" value="7"/>
</dbReference>
<evidence type="ECO:0000256" key="4">
    <source>
        <dbReference type="ARBA" id="ARBA00013638"/>
    </source>
</evidence>
<dbReference type="Proteomes" id="UP001292094">
    <property type="component" value="Unassembled WGS sequence"/>
</dbReference>
<dbReference type="PROSITE" id="PS00028">
    <property type="entry name" value="ZINC_FINGER_C2H2_1"/>
    <property type="match status" value="3"/>
</dbReference>
<dbReference type="InterPro" id="IPR036236">
    <property type="entry name" value="Znf_C2H2_sf"/>
</dbReference>
<dbReference type="EMBL" id="JAWZYT010000474">
    <property type="protein sequence ID" value="KAK4323089.1"/>
    <property type="molecule type" value="Genomic_DNA"/>
</dbReference>
<dbReference type="SUPFAM" id="SSF57667">
    <property type="entry name" value="beta-beta-alpha zinc fingers"/>
    <property type="match status" value="4"/>
</dbReference>
<evidence type="ECO:0000256" key="8">
    <source>
        <dbReference type="ARBA" id="ARBA00022833"/>
    </source>
</evidence>
<protein>
    <recommendedName>
        <fullName evidence="4">Protein hunchback</fullName>
    </recommendedName>
</protein>
<dbReference type="GO" id="GO:0005634">
    <property type="term" value="C:nucleus"/>
    <property type="evidence" value="ECO:0007669"/>
    <property type="project" value="UniProtKB-SubCell"/>
</dbReference>
<evidence type="ECO:0000256" key="2">
    <source>
        <dbReference type="ARBA" id="ARBA00004123"/>
    </source>
</evidence>
<dbReference type="AlphaFoldDB" id="A0AAE1UM43"/>
<evidence type="ECO:0000256" key="3">
    <source>
        <dbReference type="ARBA" id="ARBA00007746"/>
    </source>
</evidence>
<evidence type="ECO:0000256" key="9">
    <source>
        <dbReference type="ARBA" id="ARBA00023125"/>
    </source>
</evidence>
<keyword evidence="10" id="KW-0539">Nucleus</keyword>
<dbReference type="FunFam" id="3.30.160.60:FF:000072">
    <property type="entry name" value="zinc finger protein 143 isoform X1"/>
    <property type="match status" value="1"/>
</dbReference>
<keyword evidence="14" id="KW-1185">Reference proteome</keyword>
<dbReference type="PANTHER" id="PTHR24404">
    <property type="entry name" value="ZINC FINGER PROTEIN"/>
    <property type="match status" value="1"/>
</dbReference>
<keyword evidence="9" id="KW-0238">DNA-binding</keyword>
<feature type="domain" description="C2H2-type" evidence="12">
    <location>
        <begin position="347"/>
        <end position="374"/>
    </location>
</feature>
<dbReference type="FunFam" id="3.30.160.60:FF:000446">
    <property type="entry name" value="Zinc finger protein"/>
    <property type="match status" value="2"/>
</dbReference>
<dbReference type="FunFam" id="3.30.160.60:FF:000702">
    <property type="entry name" value="Transcription factor E4F1 isoform 1"/>
    <property type="match status" value="1"/>
</dbReference>
<dbReference type="InterPro" id="IPR013087">
    <property type="entry name" value="Znf_C2H2_type"/>
</dbReference>
<accession>A0AAE1UM43</accession>
<feature type="domain" description="C2H2-type" evidence="12">
    <location>
        <begin position="90"/>
        <end position="117"/>
    </location>
</feature>
<dbReference type="PROSITE" id="PS50157">
    <property type="entry name" value="ZINC_FINGER_C2H2_2"/>
    <property type="match status" value="3"/>
</dbReference>
<dbReference type="FunFam" id="3.30.160.60:FF:000630">
    <property type="entry name" value="Zinc finger protein 180"/>
    <property type="match status" value="1"/>
</dbReference>
<dbReference type="FunFam" id="3.30.160.60:FF:000123">
    <property type="entry name" value="transcriptional repressor CTCF isoform X1"/>
    <property type="match status" value="1"/>
</dbReference>
<comment type="caution">
    <text evidence="13">The sequence shown here is derived from an EMBL/GenBank/DDBJ whole genome shotgun (WGS) entry which is preliminary data.</text>
</comment>
<evidence type="ECO:0000256" key="11">
    <source>
        <dbReference type="PROSITE-ProRule" id="PRU00042"/>
    </source>
</evidence>
<evidence type="ECO:0000256" key="7">
    <source>
        <dbReference type="ARBA" id="ARBA00022771"/>
    </source>
</evidence>
<keyword evidence="8" id="KW-0862">Zinc</keyword>
<organism evidence="13 14">
    <name type="scientific">Petrolisthes manimaculis</name>
    <dbReference type="NCBI Taxonomy" id="1843537"/>
    <lineage>
        <taxon>Eukaryota</taxon>
        <taxon>Metazoa</taxon>
        <taxon>Ecdysozoa</taxon>
        <taxon>Arthropoda</taxon>
        <taxon>Crustacea</taxon>
        <taxon>Multicrustacea</taxon>
        <taxon>Malacostraca</taxon>
        <taxon>Eumalacostraca</taxon>
        <taxon>Eucarida</taxon>
        <taxon>Decapoda</taxon>
        <taxon>Pleocyemata</taxon>
        <taxon>Anomura</taxon>
        <taxon>Galatheoidea</taxon>
        <taxon>Porcellanidae</taxon>
        <taxon>Petrolisthes</taxon>
    </lineage>
</organism>
<name>A0AAE1UM43_9EUCA</name>
<dbReference type="GO" id="GO:0003700">
    <property type="term" value="F:DNA-binding transcription factor activity"/>
    <property type="evidence" value="ECO:0007669"/>
    <property type="project" value="TreeGrafter"/>
</dbReference>
<dbReference type="Pfam" id="PF00096">
    <property type="entry name" value="zf-C2H2"/>
    <property type="match status" value="3"/>
</dbReference>
<proteinExistence type="inferred from homology"/>
<comment type="similarity">
    <text evidence="3">Belongs to the hunchback C2H2-type zinc-finger protein family.</text>
</comment>
<comment type="subcellular location">
    <subcellularLocation>
        <location evidence="2">Nucleus</location>
    </subcellularLocation>
</comment>
<dbReference type="GO" id="GO:0006357">
    <property type="term" value="P:regulation of transcription by RNA polymerase II"/>
    <property type="evidence" value="ECO:0007669"/>
    <property type="project" value="TreeGrafter"/>
</dbReference>
<sequence length="408" mass="44813">MTHTGEKPFTCQFCSHRTARKYNLKIHLRDGWPTKERLSGSDVSIAGPLVDSEFPHEGAVLAPPSTLALDPMTPGHNFGSLAFTDHRGGHVCPFCGKSFLKKFNLTTHIRIHTGERPYACPKCWYRANQRSHLKAHVATGLELMSDRSSPLLPPPPSAHTHLQHFHRVASLHAAVGEGLRMAAPAGSVQPGASVGVLGTSGGGIIGDGVKFDLASSDLFQHTSSANSSSQPLTISEHLRLAYSWNDSLNNGASVFDLANTKSNIPKPRVCDHCGKMFQFNNDLRKHIRTHTGEKPYTCPYCSYRATQKGVLAGAMVGVDMGGPPPPAQSDTAILRYKAQDHLGRTLYGCRVCAKTFLYAGDWRKHIRTHTGEKPYECPVCFYRAAQRTNLKRHMLRKHLTPPQPSQTL</sequence>
<evidence type="ECO:0000313" key="14">
    <source>
        <dbReference type="Proteomes" id="UP001292094"/>
    </source>
</evidence>
<evidence type="ECO:0000256" key="1">
    <source>
        <dbReference type="ARBA" id="ARBA00003983"/>
    </source>
</evidence>
<evidence type="ECO:0000256" key="10">
    <source>
        <dbReference type="ARBA" id="ARBA00023242"/>
    </source>
</evidence>
<comment type="function">
    <text evidence="1">Gap class segmentation protein that controls development of head structures.</text>
</comment>
<evidence type="ECO:0000259" key="12">
    <source>
        <dbReference type="PROSITE" id="PS50157"/>
    </source>
</evidence>
<dbReference type="GO" id="GO:0008270">
    <property type="term" value="F:zinc ion binding"/>
    <property type="evidence" value="ECO:0007669"/>
    <property type="project" value="UniProtKB-KW"/>
</dbReference>
<evidence type="ECO:0000256" key="5">
    <source>
        <dbReference type="ARBA" id="ARBA00022723"/>
    </source>
</evidence>
<dbReference type="GO" id="GO:0000978">
    <property type="term" value="F:RNA polymerase II cis-regulatory region sequence-specific DNA binding"/>
    <property type="evidence" value="ECO:0007669"/>
    <property type="project" value="TreeGrafter"/>
</dbReference>